<evidence type="ECO:0000256" key="6">
    <source>
        <dbReference type="ARBA" id="ARBA00022833"/>
    </source>
</evidence>
<dbReference type="SMART" id="SM00355">
    <property type="entry name" value="ZnF_C2H2"/>
    <property type="match status" value="4"/>
</dbReference>
<feature type="compositionally biased region" description="Low complexity" evidence="11">
    <location>
        <begin position="173"/>
        <end position="185"/>
    </location>
</feature>
<keyword evidence="3" id="KW-0479">Metal-binding</keyword>
<accession>A0AAD8YTV9</accession>
<feature type="domain" description="C2H2-type" evidence="12">
    <location>
        <begin position="406"/>
        <end position="433"/>
    </location>
</feature>
<keyword evidence="4" id="KW-0677">Repeat</keyword>
<keyword evidence="9" id="KW-0539">Nucleus</keyword>
<dbReference type="Proteomes" id="UP001239994">
    <property type="component" value="Unassembled WGS sequence"/>
</dbReference>
<keyword evidence="5 10" id="KW-0863">Zinc-finger</keyword>
<dbReference type="PROSITE" id="PS50157">
    <property type="entry name" value="ZINC_FINGER_C2H2_2"/>
    <property type="match status" value="4"/>
</dbReference>
<dbReference type="FunFam" id="3.30.160.60:FF:000145">
    <property type="entry name" value="Zinc finger protein 574"/>
    <property type="match status" value="1"/>
</dbReference>
<evidence type="ECO:0000256" key="7">
    <source>
        <dbReference type="ARBA" id="ARBA00023015"/>
    </source>
</evidence>
<protein>
    <recommendedName>
        <fullName evidence="12">C2H2-type domain-containing protein</fullName>
    </recommendedName>
</protein>
<dbReference type="Pfam" id="PF00096">
    <property type="entry name" value="zf-C2H2"/>
    <property type="match status" value="2"/>
</dbReference>
<feature type="domain" description="C2H2-type" evidence="12">
    <location>
        <begin position="350"/>
        <end position="377"/>
    </location>
</feature>
<keyword evidence="14" id="KW-1185">Reference proteome</keyword>
<keyword evidence="6" id="KW-0862">Zinc</keyword>
<dbReference type="PANTHER" id="PTHR23226">
    <property type="entry name" value="ZINC FINGER AND SCAN DOMAIN-CONTAINING"/>
    <property type="match status" value="1"/>
</dbReference>
<dbReference type="FunFam" id="3.30.160.60:FF:002343">
    <property type="entry name" value="Zinc finger protein 33A"/>
    <property type="match status" value="1"/>
</dbReference>
<dbReference type="PANTHER" id="PTHR23226:SF240">
    <property type="entry name" value="GASTRULA ZINC FINGER PROTEIN XLCGF26.1-LIKE-RELATED"/>
    <property type="match status" value="1"/>
</dbReference>
<feature type="domain" description="C2H2-type" evidence="12">
    <location>
        <begin position="434"/>
        <end position="457"/>
    </location>
</feature>
<sequence>MSDSVAKFQAEVAAVMEVLLKVAVMEITKVFEGRSFLSEGCTVDGRPNIRAEPLPDLKACMEGALRSPANKIVCSVGVQVGETTPVEAHDKGMTRERSKLCLQTTQMGEGLSPTESPFIDLVETVDVQCTVDFPYTIFKEKTKRGERGDTITLSPAWGGVPQGEGSSQENDLQDPSPLHDPLPSSVLENKPLFSTVTATDLSLQSLGHSHPEVISLLPVEEQAKVEPLETVVSPEEQAHPSQNVEKPCATMKVNTSNSLTGVKKVQFQLSQSPLDCKMLRPCSVQLVNLLLASGPKKRSVDVGPNGKGFSMPKDLRAHQGAHTGRRLCCFTACGNGVWRLHASPSQERLYGCKICGKSFKRRKILRRHCRFHTGEKPYSCPNCNKAFALRKSLRRHERFHSGERPHVCPQCGKSFRLRDNLKAHQRFHTGEKPFTCSLCSKSFRIHKNLQKHSIIHSVPGIFNSVK</sequence>
<dbReference type="PROSITE" id="PS00028">
    <property type="entry name" value="ZINC_FINGER_C2H2_1"/>
    <property type="match status" value="4"/>
</dbReference>
<evidence type="ECO:0000256" key="4">
    <source>
        <dbReference type="ARBA" id="ARBA00022737"/>
    </source>
</evidence>
<gene>
    <name evidence="13" type="ORF">P4O66_017050</name>
</gene>
<dbReference type="GO" id="GO:0000981">
    <property type="term" value="F:DNA-binding transcription factor activity, RNA polymerase II-specific"/>
    <property type="evidence" value="ECO:0007669"/>
    <property type="project" value="TreeGrafter"/>
</dbReference>
<evidence type="ECO:0000256" key="9">
    <source>
        <dbReference type="ARBA" id="ARBA00023242"/>
    </source>
</evidence>
<evidence type="ECO:0000313" key="14">
    <source>
        <dbReference type="Proteomes" id="UP001239994"/>
    </source>
</evidence>
<feature type="region of interest" description="Disordered" evidence="11">
    <location>
        <begin position="149"/>
        <end position="185"/>
    </location>
</feature>
<evidence type="ECO:0000256" key="2">
    <source>
        <dbReference type="ARBA" id="ARBA00006991"/>
    </source>
</evidence>
<dbReference type="InterPro" id="IPR013087">
    <property type="entry name" value="Znf_C2H2_type"/>
</dbReference>
<evidence type="ECO:0000256" key="1">
    <source>
        <dbReference type="ARBA" id="ARBA00004123"/>
    </source>
</evidence>
<dbReference type="FunFam" id="3.30.160.60:FF:001289">
    <property type="entry name" value="Zinc finger protein 574"/>
    <property type="match status" value="1"/>
</dbReference>
<organism evidence="13 14">
    <name type="scientific">Electrophorus voltai</name>
    <dbReference type="NCBI Taxonomy" id="2609070"/>
    <lineage>
        <taxon>Eukaryota</taxon>
        <taxon>Metazoa</taxon>
        <taxon>Chordata</taxon>
        <taxon>Craniata</taxon>
        <taxon>Vertebrata</taxon>
        <taxon>Euteleostomi</taxon>
        <taxon>Actinopterygii</taxon>
        <taxon>Neopterygii</taxon>
        <taxon>Teleostei</taxon>
        <taxon>Ostariophysi</taxon>
        <taxon>Gymnotiformes</taxon>
        <taxon>Gymnotoidei</taxon>
        <taxon>Gymnotidae</taxon>
        <taxon>Electrophorus</taxon>
    </lineage>
</organism>
<dbReference type="FunFam" id="3.30.160.60:FF:000151">
    <property type="entry name" value="Zinc finger and SCAN domain-containing 21"/>
    <property type="match status" value="1"/>
</dbReference>
<dbReference type="GO" id="GO:0005634">
    <property type="term" value="C:nucleus"/>
    <property type="evidence" value="ECO:0007669"/>
    <property type="project" value="UniProtKB-SubCell"/>
</dbReference>
<comment type="caution">
    <text evidence="13">The sequence shown here is derived from an EMBL/GenBank/DDBJ whole genome shotgun (WGS) entry which is preliminary data.</text>
</comment>
<dbReference type="AlphaFoldDB" id="A0AAD8YTV9"/>
<evidence type="ECO:0000256" key="5">
    <source>
        <dbReference type="ARBA" id="ARBA00022771"/>
    </source>
</evidence>
<dbReference type="Gene3D" id="3.30.160.60">
    <property type="entry name" value="Classic Zinc Finger"/>
    <property type="match status" value="4"/>
</dbReference>
<evidence type="ECO:0000259" key="12">
    <source>
        <dbReference type="PROSITE" id="PS50157"/>
    </source>
</evidence>
<evidence type="ECO:0000256" key="10">
    <source>
        <dbReference type="PROSITE-ProRule" id="PRU00042"/>
    </source>
</evidence>
<dbReference type="GO" id="GO:0008270">
    <property type="term" value="F:zinc ion binding"/>
    <property type="evidence" value="ECO:0007669"/>
    <property type="project" value="UniProtKB-KW"/>
</dbReference>
<proteinExistence type="inferred from homology"/>
<keyword evidence="8" id="KW-0804">Transcription</keyword>
<comment type="subcellular location">
    <subcellularLocation>
        <location evidence="1">Nucleus</location>
    </subcellularLocation>
</comment>
<dbReference type="InterPro" id="IPR036236">
    <property type="entry name" value="Znf_C2H2_sf"/>
</dbReference>
<dbReference type="GO" id="GO:0000978">
    <property type="term" value="F:RNA polymerase II cis-regulatory region sequence-specific DNA binding"/>
    <property type="evidence" value="ECO:0007669"/>
    <property type="project" value="TreeGrafter"/>
</dbReference>
<comment type="similarity">
    <text evidence="2">Belongs to the krueppel C2H2-type zinc-finger protein family.</text>
</comment>
<keyword evidence="7" id="KW-0805">Transcription regulation</keyword>
<evidence type="ECO:0000256" key="11">
    <source>
        <dbReference type="SAM" id="MobiDB-lite"/>
    </source>
</evidence>
<dbReference type="EMBL" id="JAROKS010000024">
    <property type="protein sequence ID" value="KAK1787197.1"/>
    <property type="molecule type" value="Genomic_DNA"/>
</dbReference>
<evidence type="ECO:0000256" key="3">
    <source>
        <dbReference type="ARBA" id="ARBA00022723"/>
    </source>
</evidence>
<name>A0AAD8YTV9_9TELE</name>
<reference evidence="13" key="1">
    <citation type="submission" date="2023-03" db="EMBL/GenBank/DDBJ databases">
        <title>Electrophorus voltai genome.</title>
        <authorList>
            <person name="Bian C."/>
        </authorList>
    </citation>
    <scope>NUCLEOTIDE SEQUENCE</scope>
    <source>
        <strain evidence="13">CB-2022</strain>
        <tissue evidence="13">Muscle</tissue>
    </source>
</reference>
<evidence type="ECO:0000313" key="13">
    <source>
        <dbReference type="EMBL" id="KAK1787197.1"/>
    </source>
</evidence>
<dbReference type="SUPFAM" id="SSF57667">
    <property type="entry name" value="beta-beta-alpha zinc fingers"/>
    <property type="match status" value="3"/>
</dbReference>
<feature type="domain" description="C2H2-type" evidence="12">
    <location>
        <begin position="378"/>
        <end position="405"/>
    </location>
</feature>
<evidence type="ECO:0000256" key="8">
    <source>
        <dbReference type="ARBA" id="ARBA00023163"/>
    </source>
</evidence>